<evidence type="ECO:0000313" key="7">
    <source>
        <dbReference type="Proteomes" id="UP000217083"/>
    </source>
</evidence>
<dbReference type="Gene3D" id="1.10.10.10">
    <property type="entry name" value="Winged helix-like DNA-binding domain superfamily/Winged helix DNA-binding domain"/>
    <property type="match status" value="2"/>
</dbReference>
<protein>
    <recommendedName>
        <fullName evidence="5">Segregation and condensation protein B</fullName>
    </recommendedName>
</protein>
<dbReference type="GO" id="GO:0051301">
    <property type="term" value="P:cell division"/>
    <property type="evidence" value="ECO:0007669"/>
    <property type="project" value="UniProtKB-KW"/>
</dbReference>
<evidence type="ECO:0000256" key="4">
    <source>
        <dbReference type="ARBA" id="ARBA00023306"/>
    </source>
</evidence>
<dbReference type="GO" id="GO:0005737">
    <property type="term" value="C:cytoplasm"/>
    <property type="evidence" value="ECO:0007669"/>
    <property type="project" value="UniProtKB-SubCell"/>
</dbReference>
<comment type="similarity">
    <text evidence="5">Belongs to the ScpB family.</text>
</comment>
<evidence type="ECO:0000256" key="1">
    <source>
        <dbReference type="ARBA" id="ARBA00022490"/>
    </source>
</evidence>
<gene>
    <name evidence="5 6" type="primary">scpB</name>
    <name evidence="6" type="ORF">CIB95_06675</name>
</gene>
<sequence>MTLNEMKAIIEGLLFVSGDEGIELKQIAEVLEINKQTALDVIDELQLDYEKDSRGMQIVEVAEAYQLTTKVEHAIFYKRLIEMPRATTLSQASLETLAIVAYKQPITRTEIEEIRGVKSDRPIQTIVAKHLIKEVGRVEGPGRPILYGTTKEFLEAFGLKTLKELPEMPEQVDGEAVVDEADLFFEKFQETFEDTKERE</sequence>
<evidence type="ECO:0000256" key="3">
    <source>
        <dbReference type="ARBA" id="ARBA00022829"/>
    </source>
</evidence>
<comment type="function">
    <text evidence="5">Participates in chromosomal partition during cell division. May act via the formation of a condensin-like complex containing Smc and ScpA that pull DNA away from mid-cell into both cell halves.</text>
</comment>
<dbReference type="HAMAP" id="MF_01804">
    <property type="entry name" value="ScpB"/>
    <property type="match status" value="1"/>
</dbReference>
<dbReference type="EMBL" id="NPIA01000003">
    <property type="protein sequence ID" value="OZM57148.1"/>
    <property type="molecule type" value="Genomic_DNA"/>
</dbReference>
<keyword evidence="3 5" id="KW-0159">Chromosome partition</keyword>
<dbReference type="GO" id="GO:0006260">
    <property type="term" value="P:DNA replication"/>
    <property type="evidence" value="ECO:0007669"/>
    <property type="project" value="UniProtKB-UniRule"/>
</dbReference>
<dbReference type="PANTHER" id="PTHR34298">
    <property type="entry name" value="SEGREGATION AND CONDENSATION PROTEIN B"/>
    <property type="match status" value="1"/>
</dbReference>
<dbReference type="SUPFAM" id="SSF46785">
    <property type="entry name" value="Winged helix' DNA-binding domain"/>
    <property type="match status" value="2"/>
</dbReference>
<evidence type="ECO:0000256" key="2">
    <source>
        <dbReference type="ARBA" id="ARBA00022618"/>
    </source>
</evidence>
<comment type="caution">
    <text evidence="6">The sequence shown here is derived from an EMBL/GenBank/DDBJ whole genome shotgun (WGS) entry which is preliminary data.</text>
</comment>
<dbReference type="PIRSF" id="PIRSF019345">
    <property type="entry name" value="ScpB"/>
    <property type="match status" value="1"/>
</dbReference>
<reference evidence="6 7" key="2">
    <citation type="submission" date="2017-09" db="EMBL/GenBank/DDBJ databases">
        <title>Bacillus patelloidae sp. nov., isolated from the intestinal tract of a marine limpet.</title>
        <authorList>
            <person name="Liu R."/>
            <person name="Dong C."/>
            <person name="Shao Z."/>
        </authorList>
    </citation>
    <scope>NUCLEOTIDE SEQUENCE [LARGE SCALE GENOMIC DNA]</scope>
    <source>
        <strain evidence="6 7">SA5d-4</strain>
    </source>
</reference>
<dbReference type="InterPro" id="IPR005234">
    <property type="entry name" value="ScpB_csome_segregation"/>
</dbReference>
<keyword evidence="7" id="KW-1185">Reference proteome</keyword>
<evidence type="ECO:0000256" key="5">
    <source>
        <dbReference type="HAMAP-Rule" id="MF_01804"/>
    </source>
</evidence>
<reference evidence="7" key="1">
    <citation type="submission" date="2017-08" db="EMBL/GenBank/DDBJ databases">
        <authorList>
            <person name="Huang Z."/>
        </authorList>
    </citation>
    <scope>NUCLEOTIDE SEQUENCE [LARGE SCALE GENOMIC DNA]</scope>
    <source>
        <strain evidence="7">SA5d-4</strain>
    </source>
</reference>
<accession>A0A263BUA7</accession>
<proteinExistence type="inferred from homology"/>
<dbReference type="AlphaFoldDB" id="A0A263BUA7"/>
<dbReference type="GO" id="GO:0051304">
    <property type="term" value="P:chromosome separation"/>
    <property type="evidence" value="ECO:0007669"/>
    <property type="project" value="InterPro"/>
</dbReference>
<organism evidence="6 7">
    <name type="scientific">Lottiidibacillus patelloidae</name>
    <dbReference type="NCBI Taxonomy" id="2670334"/>
    <lineage>
        <taxon>Bacteria</taxon>
        <taxon>Bacillati</taxon>
        <taxon>Bacillota</taxon>
        <taxon>Bacilli</taxon>
        <taxon>Bacillales</taxon>
        <taxon>Bacillaceae</taxon>
        <taxon>Lottiidibacillus</taxon>
    </lineage>
</organism>
<dbReference type="InterPro" id="IPR036390">
    <property type="entry name" value="WH_DNA-bd_sf"/>
</dbReference>
<comment type="subcellular location">
    <subcellularLocation>
        <location evidence="5">Cytoplasm</location>
    </subcellularLocation>
    <text evidence="5">Associated with two foci at the outer edges of the nucleoid region in young cells, and at four foci within both cell halves in older cells.</text>
</comment>
<dbReference type="Pfam" id="PF04079">
    <property type="entry name" value="SMC_ScpB"/>
    <property type="match status" value="1"/>
</dbReference>
<keyword evidence="2 5" id="KW-0132">Cell division</keyword>
<comment type="subunit">
    <text evidence="5">Homodimer. Homodimerization may be required to stabilize the binding of ScpA to the Smc head domains. Component of a cohesin-like complex composed of ScpA, ScpB and the Smc homodimer, in which ScpA and ScpB bind to the head domain of Smc. The presence of the three proteins is required for the association of the complex with DNA.</text>
</comment>
<dbReference type="Proteomes" id="UP000217083">
    <property type="component" value="Unassembled WGS sequence"/>
</dbReference>
<name>A0A263BUA7_9BACI</name>
<dbReference type="RefSeq" id="WP_094923553.1">
    <property type="nucleotide sequence ID" value="NZ_NPIA01000003.1"/>
</dbReference>
<dbReference type="PANTHER" id="PTHR34298:SF2">
    <property type="entry name" value="SEGREGATION AND CONDENSATION PROTEIN B"/>
    <property type="match status" value="1"/>
</dbReference>
<dbReference type="NCBIfam" id="TIGR00281">
    <property type="entry name" value="SMC-Scp complex subunit ScpB"/>
    <property type="match status" value="1"/>
</dbReference>
<keyword evidence="4 5" id="KW-0131">Cell cycle</keyword>
<keyword evidence="1 5" id="KW-0963">Cytoplasm</keyword>
<dbReference type="InterPro" id="IPR036388">
    <property type="entry name" value="WH-like_DNA-bd_sf"/>
</dbReference>
<evidence type="ECO:0000313" key="6">
    <source>
        <dbReference type="EMBL" id="OZM57148.1"/>
    </source>
</evidence>